<keyword evidence="2" id="KW-0677">Repeat</keyword>
<dbReference type="Proteomes" id="UP000275078">
    <property type="component" value="Unassembled WGS sequence"/>
</dbReference>
<dbReference type="AlphaFoldDB" id="A0A3N4I5J8"/>
<keyword evidence="4" id="KW-1185">Reference proteome</keyword>
<proteinExistence type="predicted"/>
<reference evidence="3 4" key="1">
    <citation type="journal article" date="2018" name="Nat. Ecol. Evol.">
        <title>Pezizomycetes genomes reveal the molecular basis of ectomycorrhizal truffle lifestyle.</title>
        <authorList>
            <person name="Murat C."/>
            <person name="Payen T."/>
            <person name="Noel B."/>
            <person name="Kuo A."/>
            <person name="Morin E."/>
            <person name="Chen J."/>
            <person name="Kohler A."/>
            <person name="Krizsan K."/>
            <person name="Balestrini R."/>
            <person name="Da Silva C."/>
            <person name="Montanini B."/>
            <person name="Hainaut M."/>
            <person name="Levati E."/>
            <person name="Barry K.W."/>
            <person name="Belfiori B."/>
            <person name="Cichocki N."/>
            <person name="Clum A."/>
            <person name="Dockter R.B."/>
            <person name="Fauchery L."/>
            <person name="Guy J."/>
            <person name="Iotti M."/>
            <person name="Le Tacon F."/>
            <person name="Lindquist E.A."/>
            <person name="Lipzen A."/>
            <person name="Malagnac F."/>
            <person name="Mello A."/>
            <person name="Molinier V."/>
            <person name="Miyauchi S."/>
            <person name="Poulain J."/>
            <person name="Riccioni C."/>
            <person name="Rubini A."/>
            <person name="Sitrit Y."/>
            <person name="Splivallo R."/>
            <person name="Traeger S."/>
            <person name="Wang M."/>
            <person name="Zifcakova L."/>
            <person name="Wipf D."/>
            <person name="Zambonelli A."/>
            <person name="Paolocci F."/>
            <person name="Nowrousian M."/>
            <person name="Ottonello S."/>
            <person name="Baldrian P."/>
            <person name="Spatafora J.W."/>
            <person name="Henrissat B."/>
            <person name="Nagy L.G."/>
            <person name="Aury J.M."/>
            <person name="Wincker P."/>
            <person name="Grigoriev I.V."/>
            <person name="Bonfante P."/>
            <person name="Martin F.M."/>
        </authorList>
    </citation>
    <scope>NUCLEOTIDE SEQUENCE [LARGE SCALE GENOMIC DNA]</scope>
    <source>
        <strain evidence="3 4">RN42</strain>
    </source>
</reference>
<protein>
    <submittedName>
        <fullName evidence="3">Galactose oxidase</fullName>
    </submittedName>
</protein>
<dbReference type="SUPFAM" id="SSF117281">
    <property type="entry name" value="Kelch motif"/>
    <property type="match status" value="1"/>
</dbReference>
<evidence type="ECO:0000256" key="1">
    <source>
        <dbReference type="ARBA" id="ARBA00022441"/>
    </source>
</evidence>
<dbReference type="STRING" id="1160509.A0A3N4I5J8"/>
<dbReference type="InterPro" id="IPR006652">
    <property type="entry name" value="Kelch_1"/>
</dbReference>
<gene>
    <name evidence="3" type="ORF">BJ508DRAFT_319175</name>
</gene>
<evidence type="ECO:0000313" key="4">
    <source>
        <dbReference type="Proteomes" id="UP000275078"/>
    </source>
</evidence>
<dbReference type="OrthoDB" id="10251809at2759"/>
<evidence type="ECO:0000256" key="2">
    <source>
        <dbReference type="ARBA" id="ARBA00022737"/>
    </source>
</evidence>
<name>A0A3N4I5J8_ASCIM</name>
<dbReference type="PROSITE" id="PS51257">
    <property type="entry name" value="PROKAR_LIPOPROTEIN"/>
    <property type="match status" value="1"/>
</dbReference>
<evidence type="ECO:0000313" key="3">
    <source>
        <dbReference type="EMBL" id="RPA77114.1"/>
    </source>
</evidence>
<dbReference type="EMBL" id="ML119732">
    <property type="protein sequence ID" value="RPA77114.1"/>
    <property type="molecule type" value="Genomic_DNA"/>
</dbReference>
<sequence length="351" mass="38226">MYWHKVEPQGVKLKPIRAHVSVQAAGLIYIFGGCDNHACFNDLYIFDPESMGMTKPKVGGTVPPPSRAMTAIGLPSRKIVIFGGGDGPTYYNNDLYVLDTVTLRFSRPRLAPHSPVPSKRRAHTACFHKGAMYVFGGGDGDQALNDVWKLEVTDLNNPLTWKLISKNTSPSDKTKPPPRGYHTANMVNGKLIIFGGSDGVHCFSDVWVLDVETCIWKQVPLPGSSPLGWSGSNASGINDGVGKVGRLSHSATLVGSYLFVFGGHDGDFYANELVLLNLVTMKWDRRKVYGVAPSGRGYHGAVLLDSRLFFFGGFDGHNVFGDIYILDLGASSYYPQISHFSIEVDPEGILG</sequence>
<keyword evidence="1" id="KW-0880">Kelch repeat</keyword>
<dbReference type="Gene3D" id="2.120.10.80">
    <property type="entry name" value="Kelch-type beta propeller"/>
    <property type="match status" value="2"/>
</dbReference>
<dbReference type="Pfam" id="PF01344">
    <property type="entry name" value="Kelch_1"/>
    <property type="match status" value="1"/>
</dbReference>
<accession>A0A3N4I5J8</accession>
<dbReference type="Pfam" id="PF24681">
    <property type="entry name" value="Kelch_KLHDC2_KLHL20_DRC7"/>
    <property type="match status" value="2"/>
</dbReference>
<dbReference type="InterPro" id="IPR015915">
    <property type="entry name" value="Kelch-typ_b-propeller"/>
</dbReference>
<dbReference type="PANTHER" id="PTHR46093">
    <property type="entry name" value="ACYL-COA-BINDING DOMAIN-CONTAINING PROTEIN 5"/>
    <property type="match status" value="1"/>
</dbReference>
<dbReference type="PANTHER" id="PTHR46093:SF18">
    <property type="entry name" value="FIBRONECTIN TYPE-III DOMAIN-CONTAINING PROTEIN"/>
    <property type="match status" value="1"/>
</dbReference>
<organism evidence="3 4">
    <name type="scientific">Ascobolus immersus RN42</name>
    <dbReference type="NCBI Taxonomy" id="1160509"/>
    <lineage>
        <taxon>Eukaryota</taxon>
        <taxon>Fungi</taxon>
        <taxon>Dikarya</taxon>
        <taxon>Ascomycota</taxon>
        <taxon>Pezizomycotina</taxon>
        <taxon>Pezizomycetes</taxon>
        <taxon>Pezizales</taxon>
        <taxon>Ascobolaceae</taxon>
        <taxon>Ascobolus</taxon>
    </lineage>
</organism>